<proteinExistence type="predicted"/>
<keyword evidence="1" id="KW-0812">Transmembrane</keyword>
<reference evidence="2" key="1">
    <citation type="submission" date="2020-07" db="EMBL/GenBank/DDBJ databases">
        <title>Genome sequence and genetic diversity analysis of an under-domesticated orphan crop, white fonio (Digitaria exilis).</title>
        <authorList>
            <person name="Bennetzen J.L."/>
            <person name="Chen S."/>
            <person name="Ma X."/>
            <person name="Wang X."/>
            <person name="Yssel A.E.J."/>
            <person name="Chaluvadi S.R."/>
            <person name="Johnson M."/>
            <person name="Gangashetty P."/>
            <person name="Hamidou F."/>
            <person name="Sanogo M.D."/>
            <person name="Zwaenepoel A."/>
            <person name="Wallace J."/>
            <person name="Van De Peer Y."/>
            <person name="Van Deynze A."/>
        </authorList>
    </citation>
    <scope>NUCLEOTIDE SEQUENCE</scope>
    <source>
        <tissue evidence="2">Leaves</tissue>
    </source>
</reference>
<gene>
    <name evidence="2" type="ORF">HU200_027058</name>
</gene>
<evidence type="ECO:0000313" key="2">
    <source>
        <dbReference type="EMBL" id="KAF8715412.1"/>
    </source>
</evidence>
<keyword evidence="1" id="KW-1133">Transmembrane helix</keyword>
<name>A0A835BU80_9POAL</name>
<protein>
    <submittedName>
        <fullName evidence="2">Uncharacterized protein</fullName>
    </submittedName>
</protein>
<keyword evidence="1" id="KW-0472">Membrane</keyword>
<evidence type="ECO:0000313" key="3">
    <source>
        <dbReference type="Proteomes" id="UP000636709"/>
    </source>
</evidence>
<organism evidence="2 3">
    <name type="scientific">Digitaria exilis</name>
    <dbReference type="NCBI Taxonomy" id="1010633"/>
    <lineage>
        <taxon>Eukaryota</taxon>
        <taxon>Viridiplantae</taxon>
        <taxon>Streptophyta</taxon>
        <taxon>Embryophyta</taxon>
        <taxon>Tracheophyta</taxon>
        <taxon>Spermatophyta</taxon>
        <taxon>Magnoliopsida</taxon>
        <taxon>Liliopsida</taxon>
        <taxon>Poales</taxon>
        <taxon>Poaceae</taxon>
        <taxon>PACMAD clade</taxon>
        <taxon>Panicoideae</taxon>
        <taxon>Panicodae</taxon>
        <taxon>Paniceae</taxon>
        <taxon>Anthephorinae</taxon>
        <taxon>Digitaria</taxon>
    </lineage>
</organism>
<dbReference type="EMBL" id="JACEFO010001732">
    <property type="protein sequence ID" value="KAF8715412.1"/>
    <property type="molecule type" value="Genomic_DNA"/>
</dbReference>
<accession>A0A835BU80</accession>
<dbReference type="AlphaFoldDB" id="A0A835BU80"/>
<keyword evidence="3" id="KW-1185">Reference proteome</keyword>
<comment type="caution">
    <text evidence="2">The sequence shown here is derived from an EMBL/GenBank/DDBJ whole genome shotgun (WGS) entry which is preliminary data.</text>
</comment>
<dbReference type="Proteomes" id="UP000636709">
    <property type="component" value="Unassembled WGS sequence"/>
</dbReference>
<feature type="transmembrane region" description="Helical" evidence="1">
    <location>
        <begin position="29"/>
        <end position="48"/>
    </location>
</feature>
<sequence length="85" mass="9782">MLLPGKIIQSSACTDLHCLSQWQCTLDCLLSLFFLFPFFFFLQFLASARRMQTRHEQRTHVGQVRASLAHVDVSGAYRCLEDRSS</sequence>
<evidence type="ECO:0000256" key="1">
    <source>
        <dbReference type="SAM" id="Phobius"/>
    </source>
</evidence>